<dbReference type="InterPro" id="IPR052058">
    <property type="entry name" value="Alcohol_O-acetyltransferase"/>
</dbReference>
<gene>
    <name evidence="3" type="ORF">SK128_011181</name>
</gene>
<comment type="caution">
    <text evidence="3">The sequence shown here is derived from an EMBL/GenBank/DDBJ whole genome shotgun (WGS) entry which is preliminary data.</text>
</comment>
<dbReference type="SUPFAM" id="SSF52777">
    <property type="entry name" value="CoA-dependent acyltransferases"/>
    <property type="match status" value="2"/>
</dbReference>
<evidence type="ECO:0000256" key="2">
    <source>
        <dbReference type="SAM" id="Phobius"/>
    </source>
</evidence>
<dbReference type="InterPro" id="IPR010828">
    <property type="entry name" value="Atf2/Sli1-like"/>
</dbReference>
<keyword evidence="2" id="KW-0812">Transmembrane</keyword>
<keyword evidence="4" id="KW-1185">Reference proteome</keyword>
<dbReference type="Pfam" id="PF07247">
    <property type="entry name" value="AATase"/>
    <property type="match status" value="1"/>
</dbReference>
<proteinExistence type="predicted"/>
<name>A0AAN8WR34_HALRR</name>
<evidence type="ECO:0000256" key="1">
    <source>
        <dbReference type="SAM" id="MobiDB-lite"/>
    </source>
</evidence>
<dbReference type="Gene3D" id="3.30.559.30">
    <property type="entry name" value="Nonribosomal peptide synthetase, condensation domain"/>
    <property type="match status" value="1"/>
</dbReference>
<dbReference type="AlphaFoldDB" id="A0AAN8WR34"/>
<keyword evidence="2" id="KW-1133">Transmembrane helix</keyword>
<evidence type="ECO:0000313" key="3">
    <source>
        <dbReference type="EMBL" id="KAK7066753.1"/>
    </source>
</evidence>
<dbReference type="InterPro" id="IPR023213">
    <property type="entry name" value="CAT-like_dom_sf"/>
</dbReference>
<sequence>MEMVASTYSSITQQYKSTVEETPTHIPLIDSSTPIHPQFIIVYLGLTTFICLIMSYIINSRWTTSKPEQDETKPVTRMNSTPTPAPGEYIRPLGCMESYLEVGGEYGTLNTVQAIWLASREPINPGDVEKALLLIVQKMPILQVCVEWRMMKPWFKQMKEFAFDFKVEEDEIMNVFYSQLNQPYDMKRGPLWRARLVPIKRENSDDSHRAVFLMSIQHCITDGFTNMQISRNLLEILNNFVTGTVFEIPLSPITPALSDELMTSNDFYYGFKYFWYKVHSTLSSLIDKVPVHNALKLPRTKKALTRILRENFTVEETKIFLQLCKENGVAVHSCLMATASLAVLKTIQNNAKRSIDKARINAVSSVNMRRFFHADFREASGCHISGDEKEVMIHNSSANSKENFWSLVKRFQSNLDDSLHVTQTPIRNSRLLRLYSAIIYVNHEFTRRGLKHVTDSHYSCTNMGNLTSLLPSKYNGPIKITDMLRSGTSEYTGNLFTLVCHTFDNRFMLSLDHYTTKISDEGAAQFFGILCLYIKNLVLYGTVQEPGTSS</sequence>
<dbReference type="PANTHER" id="PTHR28037:SF1">
    <property type="entry name" value="ALCOHOL O-ACETYLTRANSFERASE 1-RELATED"/>
    <property type="match status" value="1"/>
</dbReference>
<organism evidence="3 4">
    <name type="scientific">Halocaridina rubra</name>
    <name type="common">Hawaiian red shrimp</name>
    <dbReference type="NCBI Taxonomy" id="373956"/>
    <lineage>
        <taxon>Eukaryota</taxon>
        <taxon>Metazoa</taxon>
        <taxon>Ecdysozoa</taxon>
        <taxon>Arthropoda</taxon>
        <taxon>Crustacea</taxon>
        <taxon>Multicrustacea</taxon>
        <taxon>Malacostraca</taxon>
        <taxon>Eumalacostraca</taxon>
        <taxon>Eucarida</taxon>
        <taxon>Decapoda</taxon>
        <taxon>Pleocyemata</taxon>
        <taxon>Caridea</taxon>
        <taxon>Atyoidea</taxon>
        <taxon>Atyidae</taxon>
        <taxon>Halocaridina</taxon>
    </lineage>
</organism>
<feature type="region of interest" description="Disordered" evidence="1">
    <location>
        <begin position="66"/>
        <end position="86"/>
    </location>
</feature>
<dbReference type="PANTHER" id="PTHR28037">
    <property type="entry name" value="ALCOHOL O-ACETYLTRANSFERASE 1-RELATED"/>
    <property type="match status" value="1"/>
</dbReference>
<accession>A0AAN8WR34</accession>
<evidence type="ECO:0000313" key="4">
    <source>
        <dbReference type="Proteomes" id="UP001381693"/>
    </source>
</evidence>
<dbReference type="Proteomes" id="UP001381693">
    <property type="component" value="Unassembled WGS sequence"/>
</dbReference>
<keyword evidence="2" id="KW-0472">Membrane</keyword>
<dbReference type="Gene3D" id="3.30.559.10">
    <property type="entry name" value="Chloramphenicol acetyltransferase-like domain"/>
    <property type="match status" value="1"/>
</dbReference>
<feature type="transmembrane region" description="Helical" evidence="2">
    <location>
        <begin position="40"/>
        <end position="58"/>
    </location>
</feature>
<dbReference type="EMBL" id="JAXCGZ010019037">
    <property type="protein sequence ID" value="KAK7066753.1"/>
    <property type="molecule type" value="Genomic_DNA"/>
</dbReference>
<reference evidence="3 4" key="1">
    <citation type="submission" date="2023-11" db="EMBL/GenBank/DDBJ databases">
        <title>Halocaridina rubra genome assembly.</title>
        <authorList>
            <person name="Smith C."/>
        </authorList>
    </citation>
    <scope>NUCLEOTIDE SEQUENCE [LARGE SCALE GENOMIC DNA]</scope>
    <source>
        <strain evidence="3">EP-1</strain>
        <tissue evidence="3">Whole</tissue>
    </source>
</reference>
<protein>
    <submittedName>
        <fullName evidence="3">Uncharacterized protein</fullName>
    </submittedName>
</protein>